<evidence type="ECO:0000256" key="1">
    <source>
        <dbReference type="SAM" id="MobiDB-lite"/>
    </source>
</evidence>
<reference evidence="2" key="1">
    <citation type="submission" date="2022-08" db="EMBL/GenBank/DDBJ databases">
        <authorList>
            <person name="Kim S.-J."/>
        </authorList>
    </citation>
    <scope>NUCLEOTIDE SEQUENCE</scope>
    <source>
        <strain evidence="2">KJ</strain>
    </source>
</reference>
<dbReference type="AlphaFoldDB" id="A0AAP5QGU5"/>
<accession>A0AAP5QGU5</accession>
<evidence type="ECO:0000313" key="3">
    <source>
        <dbReference type="Proteomes" id="UP001246473"/>
    </source>
</evidence>
<comment type="caution">
    <text evidence="2">The sequence shown here is derived from an EMBL/GenBank/DDBJ whole genome shotgun (WGS) entry which is preliminary data.</text>
</comment>
<evidence type="ECO:0000313" key="2">
    <source>
        <dbReference type="EMBL" id="MDT8844006.1"/>
    </source>
</evidence>
<feature type="compositionally biased region" description="Polar residues" evidence="1">
    <location>
        <begin position="77"/>
        <end position="91"/>
    </location>
</feature>
<feature type="region of interest" description="Disordered" evidence="1">
    <location>
        <begin position="68"/>
        <end position="120"/>
    </location>
</feature>
<protein>
    <submittedName>
        <fullName evidence="2">Uncharacterized protein</fullName>
    </submittedName>
</protein>
<proteinExistence type="predicted"/>
<sequence>MKTAEYLKSIKPGSHLSALRAFHTDIVELRVAGCTLAQIVEFLRLNGLTITLSSVGKYLQKHAVAATAPSVPPRALPQNTRTPPVAQQSGPHNPAASEPPGFKSTEQLRAENPTLPRTQINKLYAQQYNQPVLTADEIEDLKRKYPPPAPRTEGA</sequence>
<feature type="compositionally biased region" description="Pro residues" evidence="1">
    <location>
        <begin position="146"/>
        <end position="155"/>
    </location>
</feature>
<name>A0AAP5QGU5_9BURK</name>
<dbReference type="Proteomes" id="UP001246473">
    <property type="component" value="Unassembled WGS sequence"/>
</dbReference>
<gene>
    <name evidence="2" type="ORF">ParKJ_42235</name>
</gene>
<dbReference type="RefSeq" id="WP_315697812.1">
    <property type="nucleotide sequence ID" value="NZ_JANSLM010000038.1"/>
</dbReference>
<organism evidence="2 3">
    <name type="scientific">Paraburkholderia fungorum</name>
    <dbReference type="NCBI Taxonomy" id="134537"/>
    <lineage>
        <taxon>Bacteria</taxon>
        <taxon>Pseudomonadati</taxon>
        <taxon>Pseudomonadota</taxon>
        <taxon>Betaproteobacteria</taxon>
        <taxon>Burkholderiales</taxon>
        <taxon>Burkholderiaceae</taxon>
        <taxon>Paraburkholderia</taxon>
    </lineage>
</organism>
<dbReference type="EMBL" id="JANSLM010000038">
    <property type="protein sequence ID" value="MDT8844006.1"/>
    <property type="molecule type" value="Genomic_DNA"/>
</dbReference>
<feature type="region of interest" description="Disordered" evidence="1">
    <location>
        <begin position="135"/>
        <end position="155"/>
    </location>
</feature>